<organism evidence="8">
    <name type="scientific">Schistocephalus solidus</name>
    <name type="common">Tapeworm</name>
    <dbReference type="NCBI Taxonomy" id="70667"/>
    <lineage>
        <taxon>Eukaryota</taxon>
        <taxon>Metazoa</taxon>
        <taxon>Spiralia</taxon>
        <taxon>Lophotrochozoa</taxon>
        <taxon>Platyhelminthes</taxon>
        <taxon>Cestoda</taxon>
        <taxon>Eucestoda</taxon>
        <taxon>Diphyllobothriidea</taxon>
        <taxon>Diphyllobothriidae</taxon>
        <taxon>Schistocephalus</taxon>
    </lineage>
</organism>
<feature type="transmembrane region" description="Helical" evidence="6">
    <location>
        <begin position="84"/>
        <end position="110"/>
    </location>
</feature>
<feature type="transmembrane region" description="Helical" evidence="6">
    <location>
        <begin position="388"/>
        <end position="410"/>
    </location>
</feature>
<feature type="transmembrane region" description="Helical" evidence="6">
    <location>
        <begin position="269"/>
        <end position="287"/>
    </location>
</feature>
<dbReference type="InterPro" id="IPR002528">
    <property type="entry name" value="MATE_fam"/>
</dbReference>
<name>A0A0X3P6E3_SCHSO</name>
<feature type="transmembrane region" description="Helical" evidence="6">
    <location>
        <begin position="349"/>
        <end position="368"/>
    </location>
</feature>
<comment type="subcellular location">
    <subcellularLocation>
        <location evidence="1">Membrane</location>
        <topology evidence="1">Multi-pass membrane protein</topology>
    </subcellularLocation>
</comment>
<dbReference type="InterPro" id="IPR045069">
    <property type="entry name" value="MATE_euk"/>
</dbReference>
<evidence type="ECO:0000256" key="6">
    <source>
        <dbReference type="RuleBase" id="RU004914"/>
    </source>
</evidence>
<keyword evidence="3 6" id="KW-0812">Transmembrane</keyword>
<gene>
    <name evidence="8" type="ORF">TR157435</name>
</gene>
<dbReference type="GO" id="GO:1990961">
    <property type="term" value="P:xenobiotic detoxification by transmembrane export across the plasma membrane"/>
    <property type="evidence" value="ECO:0007669"/>
    <property type="project" value="InterPro"/>
</dbReference>
<feature type="transmembrane region" description="Helical" evidence="6">
    <location>
        <begin position="422"/>
        <end position="442"/>
    </location>
</feature>
<feature type="transmembrane region" description="Helical" evidence="6">
    <location>
        <begin position="164"/>
        <end position="184"/>
    </location>
</feature>
<reference evidence="8" key="1">
    <citation type="submission" date="2016-01" db="EMBL/GenBank/DDBJ databases">
        <title>Reference transcriptome for the parasite Schistocephalus solidus: insights into the molecular evolution of parasitism.</title>
        <authorList>
            <person name="Hebert F.O."/>
            <person name="Grambauer S."/>
            <person name="Barber I."/>
            <person name="Landry C.R."/>
            <person name="Aubin-Horth N."/>
        </authorList>
    </citation>
    <scope>NUCLEOTIDE SEQUENCE</scope>
</reference>
<dbReference type="NCBIfam" id="TIGR00797">
    <property type="entry name" value="matE"/>
    <property type="match status" value="1"/>
</dbReference>
<feature type="transmembrane region" description="Helical" evidence="6">
    <location>
        <begin position="196"/>
        <end position="215"/>
    </location>
</feature>
<dbReference type="GO" id="GO:0042910">
    <property type="term" value="F:xenobiotic transmembrane transporter activity"/>
    <property type="evidence" value="ECO:0007669"/>
    <property type="project" value="InterPro"/>
</dbReference>
<protein>
    <recommendedName>
        <fullName evidence="6">Multidrug and toxin extrusion protein</fullName>
    </recommendedName>
</protein>
<dbReference type="GO" id="GO:0016020">
    <property type="term" value="C:membrane"/>
    <property type="evidence" value="ECO:0007669"/>
    <property type="project" value="UniProtKB-SubCell"/>
</dbReference>
<dbReference type="EMBL" id="GEEE01019633">
    <property type="protein sequence ID" value="JAP43592.1"/>
    <property type="molecule type" value="Transcribed_RNA"/>
</dbReference>
<sequence length="588" mass="64446">FGKCIRRNKIESDFWSSESESNTIKTISKSGLWAKLFPFGFWYEFVQLAKLAGPIMLTALAINTICVVSILFCGRLGRAELAAIGLAISVFNVTAIAIIQGLATACDTLFAQTYGGTKKFNMGIQLQRALFLITISCFPSMGLHLCIEPVLLAMRQHPITSKTVGTYLLYTMPAVVFAAIYTVLTKFIQTQNKVLAPLAIGFLGNGLNALLHYIILYHTSMGLKGSAISLSICFFVETALSVLYIYFSKIYKETYNGYSPEMWNDWKKWYKLAIPGLIMLGLQWWIFEIGTICSGIVGETELAAQSILFNLDAIVFTLLPLGLGVAASIRVGHFLGAADAIGPKSTSNVSLFTIWIIGVILMILFIIFRDQLPLIFTNDRKVASNTSAAIPALAVFILFDCSVGVSGGILRGSGLQKIGAITVFLSLYIVGAPIAFCLLFLTDLSITGLWIGFAIGTMLVSTSYVATCFLVDWKKQTVLAQERTRISNEEQLVQPDRQNGSADSSSIETTTTTSGHAKAKLILRRVLLTACLLAIFLSSLGCRLYFRWVDVFGVYCIFENGTYVRTGEVEEERAQGFALLNNCTLFAP</sequence>
<feature type="transmembrane region" description="Helical" evidence="6">
    <location>
        <begin position="227"/>
        <end position="248"/>
    </location>
</feature>
<dbReference type="AlphaFoldDB" id="A0A0X3P6E3"/>
<evidence type="ECO:0000256" key="5">
    <source>
        <dbReference type="ARBA" id="ARBA00023136"/>
    </source>
</evidence>
<evidence type="ECO:0000256" key="4">
    <source>
        <dbReference type="ARBA" id="ARBA00022989"/>
    </source>
</evidence>
<dbReference type="GO" id="GO:0015297">
    <property type="term" value="F:antiporter activity"/>
    <property type="evidence" value="ECO:0007669"/>
    <property type="project" value="InterPro"/>
</dbReference>
<keyword evidence="4 6" id="KW-1133">Transmembrane helix</keyword>
<feature type="compositionally biased region" description="Low complexity" evidence="7">
    <location>
        <begin position="501"/>
        <end position="511"/>
    </location>
</feature>
<evidence type="ECO:0000256" key="3">
    <source>
        <dbReference type="ARBA" id="ARBA00022692"/>
    </source>
</evidence>
<comment type="similarity">
    <text evidence="2 6">Belongs to the multi antimicrobial extrusion (MATE) (TC 2.A.66.1) family.</text>
</comment>
<dbReference type="Pfam" id="PF01554">
    <property type="entry name" value="MatE"/>
    <property type="match status" value="2"/>
</dbReference>
<keyword evidence="5 6" id="KW-0472">Membrane</keyword>
<feature type="transmembrane region" description="Helical" evidence="6">
    <location>
        <begin position="448"/>
        <end position="471"/>
    </location>
</feature>
<proteinExistence type="inferred from homology"/>
<evidence type="ECO:0000256" key="7">
    <source>
        <dbReference type="SAM" id="MobiDB-lite"/>
    </source>
</evidence>
<feature type="transmembrane region" description="Helical" evidence="6">
    <location>
        <begin position="307"/>
        <end position="329"/>
    </location>
</feature>
<accession>A0A0X3P6E3</accession>
<evidence type="ECO:0000256" key="1">
    <source>
        <dbReference type="ARBA" id="ARBA00004141"/>
    </source>
</evidence>
<feature type="non-terminal residue" evidence="8">
    <location>
        <position position="1"/>
    </location>
</feature>
<evidence type="ECO:0000256" key="2">
    <source>
        <dbReference type="ARBA" id="ARBA00010199"/>
    </source>
</evidence>
<dbReference type="PANTHER" id="PTHR11206">
    <property type="entry name" value="MULTIDRUG RESISTANCE PROTEIN"/>
    <property type="match status" value="1"/>
</dbReference>
<dbReference type="CDD" id="cd13132">
    <property type="entry name" value="MATE_eukaryotic"/>
    <property type="match status" value="1"/>
</dbReference>
<feature type="region of interest" description="Disordered" evidence="7">
    <location>
        <begin position="490"/>
        <end position="511"/>
    </location>
</feature>
<evidence type="ECO:0000313" key="8">
    <source>
        <dbReference type="EMBL" id="JAP43592.1"/>
    </source>
</evidence>
<feature type="transmembrane region" description="Helical" evidence="6">
    <location>
        <begin position="51"/>
        <end position="72"/>
    </location>
</feature>
<feature type="transmembrane region" description="Helical" evidence="6">
    <location>
        <begin position="130"/>
        <end position="152"/>
    </location>
</feature>
<feature type="transmembrane region" description="Helical" evidence="6">
    <location>
        <begin position="526"/>
        <end position="546"/>
    </location>
</feature>